<dbReference type="GO" id="GO:0009297">
    <property type="term" value="P:pilus assembly"/>
    <property type="evidence" value="ECO:0007669"/>
    <property type="project" value="InterPro"/>
</dbReference>
<dbReference type="EMBL" id="CAADJA010000002">
    <property type="protein sequence ID" value="VFS52382.1"/>
    <property type="molecule type" value="Genomic_DNA"/>
</dbReference>
<dbReference type="GO" id="GO:0015473">
    <property type="term" value="F:fimbrial usher porin activity"/>
    <property type="evidence" value="ECO:0007669"/>
    <property type="project" value="InterPro"/>
</dbReference>
<dbReference type="InterPro" id="IPR043142">
    <property type="entry name" value="PapC-like_C_sf"/>
</dbReference>
<organism evidence="3 4">
    <name type="scientific">Budvicia aquatica</name>
    <dbReference type="NCBI Taxonomy" id="82979"/>
    <lineage>
        <taxon>Bacteria</taxon>
        <taxon>Pseudomonadati</taxon>
        <taxon>Pseudomonadota</taxon>
        <taxon>Gammaproteobacteria</taxon>
        <taxon>Enterobacterales</taxon>
        <taxon>Budviciaceae</taxon>
        <taxon>Budvicia</taxon>
    </lineage>
</organism>
<feature type="region of interest" description="Disordered" evidence="1">
    <location>
        <begin position="453"/>
        <end position="475"/>
    </location>
</feature>
<gene>
    <name evidence="3" type="primary">caf1A</name>
    <name evidence="3" type="ORF">NCTC12282_05805</name>
</gene>
<accession>A0A484ZV56</accession>
<dbReference type="GO" id="GO:0009279">
    <property type="term" value="C:cell outer membrane"/>
    <property type="evidence" value="ECO:0007669"/>
    <property type="project" value="TreeGrafter"/>
</dbReference>
<protein>
    <submittedName>
        <fullName evidence="3">F1 capsule-anchoring protein</fullName>
    </submittedName>
</protein>
<evidence type="ECO:0000256" key="1">
    <source>
        <dbReference type="SAM" id="MobiDB-lite"/>
    </source>
</evidence>
<dbReference type="Proteomes" id="UP000373449">
    <property type="component" value="Unassembled WGS sequence"/>
</dbReference>
<feature type="compositionally biased region" description="Polar residues" evidence="1">
    <location>
        <begin position="459"/>
        <end position="475"/>
    </location>
</feature>
<dbReference type="AlphaFoldDB" id="A0A484ZV56"/>
<dbReference type="InterPro" id="IPR025949">
    <property type="entry name" value="PapC-like_C"/>
</dbReference>
<sequence length="849" mass="93144">MLIKLKMIYGASSVEAPVSYSAVLSKFIFCSSSLLLLIPAVALADLPPPSDMENVEIELKTATAKQADSPQQLPEMSLMLEVVINGKQSQNVVPVIHRSGHYYISSENFNSLGLPIKFDDLPEVEIDTVKGLNVTYESATQQLLVNIPTDWLPEQNISQYKTAGYEASDSTLGMLFNYDVYASHSTEITQSDYISAFTEQRLLGPFGIVSNNGIYNQQFDSEKVNSSQNRYIRYDTKWFYNDEKSMLRYSAGDIITGSLAWGTSVRLGGLQLSRNFATRPDLITYPLPQFAGQAAVPSSVDLYIDSFKNSTTNVNPGPFTISTIPFINGAGNATVVVTDPLGRQVSTSVPFYVSSELLQKGLVDFSLSGGKIRNNYGLENFDYQNNAASGTLRYGLTNWLTLEGRAEKASQLMVGGAGGNIMLGQFGVLGGSYTTSKAKDGAFKPENQAYDYYDDATQSDDPYNPQQNRNSGDQRSISYSYTQRNFSINAQRVIRSDGYGDLSNYKSSYRPNKKTSQITGSTTLGDLGSIGIGYFDVERFDNSRLRLANISYSTTVFGQNSLYTSINREIGQQGYSAQIIVSIPLGNWGGASMSSSRDSNNKWTHQASYNRAAPTDGGIGWNMSYAKNSGNQSDYKQAGVEYLAQKAKAQGGIYGDKNYTYWGELSGSLVAMGRSIYASRPINDAFALISTDGYPDVPVRYENQLLGKTDNNGYLLIPTVTSYANGKYEIDPVNLPVDVKIPVVEQTRSIKESSGTLIEFPVTKITPATLTLVDESGTPLPKGSIIYLNDRDDVSYVGWDGDSYLENVAAENKLTILRADDNTQCQVHFTLPEHPTNGIHSLNTLVCNR</sequence>
<dbReference type="Gene3D" id="2.60.40.3110">
    <property type="match status" value="1"/>
</dbReference>
<dbReference type="Pfam" id="PF00577">
    <property type="entry name" value="Usher"/>
    <property type="match status" value="1"/>
</dbReference>
<feature type="domain" description="PapC-like C-terminal" evidence="2">
    <location>
        <begin position="770"/>
        <end position="833"/>
    </location>
</feature>
<proteinExistence type="predicted"/>
<evidence type="ECO:0000313" key="4">
    <source>
        <dbReference type="Proteomes" id="UP000373449"/>
    </source>
</evidence>
<dbReference type="InterPro" id="IPR042186">
    <property type="entry name" value="FimD_plug_dom"/>
</dbReference>
<dbReference type="PANTHER" id="PTHR30451">
    <property type="entry name" value="OUTER MEMBRANE USHER PROTEIN"/>
    <property type="match status" value="1"/>
</dbReference>
<dbReference type="Gene3D" id="2.60.40.2610">
    <property type="entry name" value="Outer membrane usher protein FimD, plug domain"/>
    <property type="match status" value="1"/>
</dbReference>
<reference evidence="3 4" key="1">
    <citation type="submission" date="2019-03" db="EMBL/GenBank/DDBJ databases">
        <authorList>
            <consortium name="Pathogen Informatics"/>
        </authorList>
    </citation>
    <scope>NUCLEOTIDE SEQUENCE [LARGE SCALE GENOMIC DNA]</scope>
    <source>
        <strain evidence="3 4">NCTC12282</strain>
    </source>
</reference>
<dbReference type="Gene3D" id="2.60.40.2070">
    <property type="match status" value="1"/>
</dbReference>
<evidence type="ECO:0000313" key="3">
    <source>
        <dbReference type="EMBL" id="VFS52382.1"/>
    </source>
</evidence>
<dbReference type="InterPro" id="IPR000015">
    <property type="entry name" value="Fimb_usher"/>
</dbReference>
<name>A0A484ZV56_9GAMM</name>
<evidence type="ECO:0000259" key="2">
    <source>
        <dbReference type="Pfam" id="PF13953"/>
    </source>
</evidence>
<dbReference type="Pfam" id="PF13953">
    <property type="entry name" value="PapC_C"/>
    <property type="match status" value="1"/>
</dbReference>
<dbReference type="PANTHER" id="PTHR30451:SF5">
    <property type="entry name" value="SLR0019 PROTEIN"/>
    <property type="match status" value="1"/>
</dbReference>